<keyword evidence="11" id="KW-1003">Cell membrane</keyword>
<dbReference type="InterPro" id="IPR035908">
    <property type="entry name" value="F0_ATP_A_sf"/>
</dbReference>
<keyword evidence="3 11" id="KW-0813">Transport</keyword>
<evidence type="ECO:0000256" key="13">
    <source>
        <dbReference type="SAM" id="SignalP"/>
    </source>
</evidence>
<dbReference type="Gene3D" id="1.20.120.220">
    <property type="entry name" value="ATP synthase, F0 complex, subunit A"/>
    <property type="match status" value="1"/>
</dbReference>
<dbReference type="HAMAP" id="MF_01393">
    <property type="entry name" value="ATP_synth_a_bact"/>
    <property type="match status" value="1"/>
</dbReference>
<evidence type="ECO:0000256" key="10">
    <source>
        <dbReference type="ARBA" id="ARBA00023310"/>
    </source>
</evidence>
<gene>
    <name evidence="11 14" type="primary">atpB</name>
    <name evidence="14" type="ORF">FDT66_06685</name>
</gene>
<comment type="similarity">
    <text evidence="2 11 12">Belongs to the ATPase A chain family.</text>
</comment>
<dbReference type="InterPro" id="IPR000568">
    <property type="entry name" value="ATP_synth_F0_asu"/>
</dbReference>
<proteinExistence type="inferred from homology"/>
<evidence type="ECO:0000256" key="7">
    <source>
        <dbReference type="ARBA" id="ARBA00022989"/>
    </source>
</evidence>
<dbReference type="PANTHER" id="PTHR11410">
    <property type="entry name" value="ATP SYNTHASE SUBUNIT A"/>
    <property type="match status" value="1"/>
</dbReference>
<dbReference type="SUPFAM" id="SSF81336">
    <property type="entry name" value="F1F0 ATP synthase subunit A"/>
    <property type="match status" value="1"/>
</dbReference>
<dbReference type="PANTHER" id="PTHR11410:SF0">
    <property type="entry name" value="ATP SYNTHASE SUBUNIT A"/>
    <property type="match status" value="1"/>
</dbReference>
<dbReference type="EMBL" id="VANR01000003">
    <property type="protein sequence ID" value="TMM30444.1"/>
    <property type="molecule type" value="Genomic_DNA"/>
</dbReference>
<dbReference type="GO" id="GO:0005886">
    <property type="term" value="C:plasma membrane"/>
    <property type="evidence" value="ECO:0007669"/>
    <property type="project" value="UniProtKB-SubCell"/>
</dbReference>
<dbReference type="Proteomes" id="UP000307140">
    <property type="component" value="Unassembled WGS sequence"/>
</dbReference>
<evidence type="ECO:0000256" key="4">
    <source>
        <dbReference type="ARBA" id="ARBA00022547"/>
    </source>
</evidence>
<evidence type="ECO:0000313" key="14">
    <source>
        <dbReference type="EMBL" id="TMM30444.1"/>
    </source>
</evidence>
<keyword evidence="13" id="KW-0732">Signal</keyword>
<name>A0A5S3N7B8_9FLAO</name>
<evidence type="ECO:0000256" key="1">
    <source>
        <dbReference type="ARBA" id="ARBA00004141"/>
    </source>
</evidence>
<dbReference type="OrthoDB" id="9809130at2"/>
<keyword evidence="10 11" id="KW-0066">ATP synthesis</keyword>
<accession>A0A5S3N7B8</accession>
<feature type="signal peptide" evidence="13">
    <location>
        <begin position="1"/>
        <end position="25"/>
    </location>
</feature>
<dbReference type="PRINTS" id="PR00123">
    <property type="entry name" value="ATPASEA"/>
</dbReference>
<feature type="transmembrane region" description="Helical" evidence="11">
    <location>
        <begin position="150"/>
        <end position="168"/>
    </location>
</feature>
<evidence type="ECO:0000256" key="2">
    <source>
        <dbReference type="ARBA" id="ARBA00006810"/>
    </source>
</evidence>
<reference evidence="14 15" key="1">
    <citation type="submission" date="2019-05" db="EMBL/GenBank/DDBJ databases">
        <title>Polaribacter aestuariivivens sp. nov., isolated from a tidal flat.</title>
        <authorList>
            <person name="Yoon J.-H."/>
        </authorList>
    </citation>
    <scope>NUCLEOTIDE SEQUENCE [LARGE SCALE GENOMIC DNA]</scope>
    <source>
        <strain evidence="14 15">DBTF-3</strain>
    </source>
</reference>
<dbReference type="CDD" id="cd00310">
    <property type="entry name" value="ATP-synt_Fo_a_6"/>
    <property type="match status" value="1"/>
</dbReference>
<keyword evidence="6 11" id="KW-0375">Hydrogen ion transport</keyword>
<keyword evidence="5 11" id="KW-0812">Transmembrane</keyword>
<protein>
    <recommendedName>
        <fullName evidence="11 12">ATP synthase subunit a</fullName>
    </recommendedName>
    <alternativeName>
        <fullName evidence="11">ATP synthase F0 sector subunit a</fullName>
    </alternativeName>
    <alternativeName>
        <fullName evidence="11">F-ATPase subunit 6</fullName>
    </alternativeName>
</protein>
<dbReference type="GO" id="GO:0046933">
    <property type="term" value="F:proton-transporting ATP synthase activity, rotational mechanism"/>
    <property type="evidence" value="ECO:0007669"/>
    <property type="project" value="UniProtKB-UniRule"/>
</dbReference>
<evidence type="ECO:0000256" key="8">
    <source>
        <dbReference type="ARBA" id="ARBA00023065"/>
    </source>
</evidence>
<keyword evidence="15" id="KW-1185">Reference proteome</keyword>
<evidence type="ECO:0000256" key="6">
    <source>
        <dbReference type="ARBA" id="ARBA00022781"/>
    </source>
</evidence>
<comment type="subcellular location">
    <subcellularLocation>
        <location evidence="11 12">Cell membrane</location>
        <topology evidence="11 12">Multi-pass membrane protein</topology>
    </subcellularLocation>
    <subcellularLocation>
        <location evidence="1">Membrane</location>
        <topology evidence="1">Multi-pass membrane protein</topology>
    </subcellularLocation>
</comment>
<feature type="transmembrane region" description="Helical" evidence="11">
    <location>
        <begin position="238"/>
        <end position="258"/>
    </location>
</feature>
<evidence type="ECO:0000256" key="11">
    <source>
        <dbReference type="HAMAP-Rule" id="MF_01393"/>
    </source>
</evidence>
<keyword evidence="9 11" id="KW-0472">Membrane</keyword>
<evidence type="ECO:0000256" key="9">
    <source>
        <dbReference type="ARBA" id="ARBA00023136"/>
    </source>
</evidence>
<dbReference type="Pfam" id="PF00119">
    <property type="entry name" value="ATP-synt_A"/>
    <property type="match status" value="1"/>
</dbReference>
<evidence type="ECO:0000256" key="5">
    <source>
        <dbReference type="ARBA" id="ARBA00022692"/>
    </source>
</evidence>
<keyword evidence="8 11" id="KW-0406">Ion transport</keyword>
<dbReference type="InterPro" id="IPR045083">
    <property type="entry name" value="ATP_synth_F0_asu_bact/mt"/>
</dbReference>
<feature type="transmembrane region" description="Helical" evidence="11">
    <location>
        <begin position="212"/>
        <end position="232"/>
    </location>
</feature>
<sequence>MKVAQKTIKFLLIAAITLFTTVNFASESDKKQDNQNDGGRVNTKTEVEDYILHHIKDSHDFSLFSYTSNGERKHVGFPLPVILWTSEGLVTFMSSEFHHNDDGHVIVEKKGLKFAKVHSKIYELDKGVSSINFDEDHHPTNAHKVLDFSITKSVVGILLIGFLLLFWFSRLAKQYKTKQIPTGFARVLEPLVLYVRDEIARPNIGEKHYRKFTGYLLTVFFFIWVLNLAGLTPLGFNVTGQLAVTACLAIFTLIIYSVSGTKGYWMHMLWMPGVPVLIRPVLAIIELAGALLIKPFSLLVRLFANISAGHIVVMSLIAIMFTLKESLGVVGATGLSFVLSFFILLIEVLVAFLQAYIFTMLSALFIGMAVEDHAEAH</sequence>
<feature type="transmembrane region" description="Helical" evidence="11">
    <location>
        <begin position="270"/>
        <end position="293"/>
    </location>
</feature>
<evidence type="ECO:0000313" key="15">
    <source>
        <dbReference type="Proteomes" id="UP000307140"/>
    </source>
</evidence>
<dbReference type="NCBIfam" id="TIGR01131">
    <property type="entry name" value="ATP_synt_6_or_A"/>
    <property type="match status" value="1"/>
</dbReference>
<dbReference type="AlphaFoldDB" id="A0A5S3N7B8"/>
<keyword evidence="4 11" id="KW-0138">CF(0)</keyword>
<comment type="function">
    <text evidence="11 12">Key component of the proton channel; it plays a direct role in the translocation of protons across the membrane.</text>
</comment>
<comment type="caution">
    <text evidence="14">The sequence shown here is derived from an EMBL/GenBank/DDBJ whole genome shotgun (WGS) entry which is preliminary data.</text>
</comment>
<dbReference type="RefSeq" id="WP_138535396.1">
    <property type="nucleotide sequence ID" value="NZ_VANR01000003.1"/>
</dbReference>
<feature type="transmembrane region" description="Helical" evidence="11">
    <location>
        <begin position="299"/>
        <end position="320"/>
    </location>
</feature>
<organism evidence="14 15">
    <name type="scientific">Polaribacter aestuariivivens</name>
    <dbReference type="NCBI Taxonomy" id="2304626"/>
    <lineage>
        <taxon>Bacteria</taxon>
        <taxon>Pseudomonadati</taxon>
        <taxon>Bacteroidota</taxon>
        <taxon>Flavobacteriia</taxon>
        <taxon>Flavobacteriales</taxon>
        <taxon>Flavobacteriaceae</taxon>
    </lineage>
</organism>
<evidence type="ECO:0000256" key="12">
    <source>
        <dbReference type="RuleBase" id="RU000483"/>
    </source>
</evidence>
<evidence type="ECO:0000256" key="3">
    <source>
        <dbReference type="ARBA" id="ARBA00022448"/>
    </source>
</evidence>
<dbReference type="GO" id="GO:0045259">
    <property type="term" value="C:proton-transporting ATP synthase complex"/>
    <property type="evidence" value="ECO:0007669"/>
    <property type="project" value="UniProtKB-KW"/>
</dbReference>
<keyword evidence="7 11" id="KW-1133">Transmembrane helix</keyword>
<feature type="chain" id="PRO_5024295501" description="ATP synthase subunit a" evidence="13">
    <location>
        <begin position="26"/>
        <end position="377"/>
    </location>
</feature>